<organism evidence="2 3">
    <name type="scientific">Eumeta variegata</name>
    <name type="common">Bagworm moth</name>
    <name type="synonym">Eumeta japonica</name>
    <dbReference type="NCBI Taxonomy" id="151549"/>
    <lineage>
        <taxon>Eukaryota</taxon>
        <taxon>Metazoa</taxon>
        <taxon>Ecdysozoa</taxon>
        <taxon>Arthropoda</taxon>
        <taxon>Hexapoda</taxon>
        <taxon>Insecta</taxon>
        <taxon>Pterygota</taxon>
        <taxon>Neoptera</taxon>
        <taxon>Endopterygota</taxon>
        <taxon>Lepidoptera</taxon>
        <taxon>Glossata</taxon>
        <taxon>Ditrysia</taxon>
        <taxon>Tineoidea</taxon>
        <taxon>Psychidae</taxon>
        <taxon>Oiketicinae</taxon>
        <taxon>Eumeta</taxon>
    </lineage>
</organism>
<dbReference type="EMBL" id="BGZK01002571">
    <property type="protein sequence ID" value="GBP94999.1"/>
    <property type="molecule type" value="Genomic_DNA"/>
</dbReference>
<dbReference type="AlphaFoldDB" id="A0A4C2A745"/>
<evidence type="ECO:0000313" key="3">
    <source>
        <dbReference type="Proteomes" id="UP000299102"/>
    </source>
</evidence>
<accession>A0A4C2A745</accession>
<dbReference type="Proteomes" id="UP000299102">
    <property type="component" value="Unassembled WGS sequence"/>
</dbReference>
<evidence type="ECO:0000313" key="2">
    <source>
        <dbReference type="EMBL" id="GBP94999.1"/>
    </source>
</evidence>
<gene>
    <name evidence="2" type="ORF">EVAR_51802_1</name>
</gene>
<protein>
    <submittedName>
        <fullName evidence="2">Uncharacterized protein</fullName>
    </submittedName>
</protein>
<keyword evidence="3" id="KW-1185">Reference proteome</keyword>
<evidence type="ECO:0000256" key="1">
    <source>
        <dbReference type="SAM" id="MobiDB-lite"/>
    </source>
</evidence>
<proteinExistence type="predicted"/>
<sequence>MRFDLRNLSIKPERQAISRTRTSLPPLRVSERNVAARRATAISVNVICANMKTADSALISTSQMREDVPRAPSLPPPALPSPKVFVLGH</sequence>
<feature type="region of interest" description="Disordered" evidence="1">
    <location>
        <begin position="62"/>
        <end position="81"/>
    </location>
</feature>
<comment type="caution">
    <text evidence="2">The sequence shown here is derived from an EMBL/GenBank/DDBJ whole genome shotgun (WGS) entry which is preliminary data.</text>
</comment>
<reference evidence="2 3" key="1">
    <citation type="journal article" date="2019" name="Commun. Biol.">
        <title>The bagworm genome reveals a unique fibroin gene that provides high tensile strength.</title>
        <authorList>
            <person name="Kono N."/>
            <person name="Nakamura H."/>
            <person name="Ohtoshi R."/>
            <person name="Tomita M."/>
            <person name="Numata K."/>
            <person name="Arakawa K."/>
        </authorList>
    </citation>
    <scope>NUCLEOTIDE SEQUENCE [LARGE SCALE GENOMIC DNA]</scope>
</reference>
<name>A0A4C2A745_EUMVA</name>